<evidence type="ECO:0000256" key="3">
    <source>
        <dbReference type="ARBA" id="ARBA00004658"/>
    </source>
</evidence>
<dbReference type="Gene3D" id="3.40.50.620">
    <property type="entry name" value="HUPs"/>
    <property type="match status" value="1"/>
</dbReference>
<evidence type="ECO:0000256" key="9">
    <source>
        <dbReference type="ARBA" id="ARBA00022642"/>
    </source>
</evidence>
<evidence type="ECO:0000256" key="19">
    <source>
        <dbReference type="ARBA" id="ARBA00075132"/>
    </source>
</evidence>
<comment type="pathway">
    <text evidence="4">Cofactor biosynthesis; NAD(+) biosynthesis; deamido-NAD(+) from nicotinate D-ribonucleotide: step 1/1.</text>
</comment>
<evidence type="ECO:0000256" key="11">
    <source>
        <dbReference type="ARBA" id="ARBA00022695"/>
    </source>
</evidence>
<evidence type="ECO:0000313" key="24">
    <source>
        <dbReference type="Proteomes" id="UP000002279"/>
    </source>
</evidence>
<evidence type="ECO:0000256" key="1">
    <source>
        <dbReference type="ARBA" id="ARBA00001946"/>
    </source>
</evidence>
<comment type="function">
    <text evidence="21">Catalyzes the formation of NAD(+) from nicotinamide mononucleotide (NMN) and ATP. Can also use the deamidated form; nicotinic acid mononucleotide (NaMN) as substrate with the same efficiency. Can use triazofurin monophosphate (TrMP) as substrate. Can also use GTP and ITP as nucleotide donors. Also catalyzes the reverse reaction, i.e. the pyrophosphorolytic cleavage of NAD(+). For the pyrophosphorolytic activity, can use NAD(+), NADH, NaAD, nicotinic acid adenine dinucleotide phosphate (NHD), nicotinamide guanine dinucleotide (NGD) as substrates. Fails to cleave phosphorylated dinucleotides NADP(+), NADPH and NaADP(+). Protects against axonal degeneration following injury. May be involved in the maintenance of axonal integrity. Also functions as a stress-response chaperone protein that prevents toxic aggregation of proteins; this function may be independent of its NAD(+) synthesis activity.</text>
</comment>
<sequence length="131" mass="15069">MRDSQSSETLTKDPCSSSHTVVPELKFLCGADLLKTFLTPNVWKSEDIQEIVEKFGMVCVNRPGCDPLQYISESALLTRYKHNIHLVEEWKQSEVSATQIRQAIRQRKSVKYLVPDSVIAYIKEHNVYPEE</sequence>
<evidence type="ECO:0000256" key="21">
    <source>
        <dbReference type="ARBA" id="ARBA00093425"/>
    </source>
</evidence>
<dbReference type="InterPro" id="IPR014729">
    <property type="entry name" value="Rossmann-like_a/b/a_fold"/>
</dbReference>
<proteinExistence type="inferred from homology"/>
<dbReference type="InterPro" id="IPR051182">
    <property type="entry name" value="Euk_NMN_adenylyltrnsfrase"/>
</dbReference>
<evidence type="ECO:0000256" key="5">
    <source>
        <dbReference type="ARBA" id="ARBA00007064"/>
    </source>
</evidence>
<dbReference type="SUPFAM" id="SSF52374">
    <property type="entry name" value="Nucleotidylyl transferase"/>
    <property type="match status" value="1"/>
</dbReference>
<comment type="subcellular location">
    <subcellularLocation>
        <location evidence="2">Mitochondrion</location>
    </subcellularLocation>
</comment>
<dbReference type="Proteomes" id="UP000002279">
    <property type="component" value="Chromosome 1"/>
</dbReference>
<reference evidence="23" key="2">
    <citation type="submission" date="2025-08" db="UniProtKB">
        <authorList>
            <consortium name="Ensembl"/>
        </authorList>
    </citation>
    <scope>IDENTIFICATION</scope>
    <source>
        <strain evidence="23">Glennie</strain>
    </source>
</reference>
<dbReference type="FunFam" id="3.40.50.620:FF:000221">
    <property type="entry name" value="Nicotinamide/nicotinic acid mononucleotide adenylyltransferase 3"/>
    <property type="match status" value="1"/>
</dbReference>
<keyword evidence="9" id="KW-0662">Pyridine nucleotide biosynthesis</keyword>
<evidence type="ECO:0000259" key="22">
    <source>
        <dbReference type="Pfam" id="PF01467"/>
    </source>
</evidence>
<dbReference type="OMA" id="TEWIAND"/>
<comment type="subunit">
    <text evidence="6">Homotetramer.</text>
</comment>
<evidence type="ECO:0000256" key="15">
    <source>
        <dbReference type="ARBA" id="ARBA00023128"/>
    </source>
</evidence>
<comment type="catalytic activity">
    <reaction evidence="16">
        <text>nicotinate beta-D-ribonucleotide + ATP + H(+) = deamido-NAD(+) + diphosphate</text>
        <dbReference type="Rhea" id="RHEA:22860"/>
        <dbReference type="ChEBI" id="CHEBI:15378"/>
        <dbReference type="ChEBI" id="CHEBI:30616"/>
        <dbReference type="ChEBI" id="CHEBI:33019"/>
        <dbReference type="ChEBI" id="CHEBI:57502"/>
        <dbReference type="ChEBI" id="CHEBI:58437"/>
        <dbReference type="EC" id="2.7.7.18"/>
    </reaction>
    <physiologicalReaction direction="left-to-right" evidence="16">
        <dbReference type="Rhea" id="RHEA:22861"/>
    </physiologicalReaction>
    <physiologicalReaction direction="right-to-left" evidence="16">
        <dbReference type="Rhea" id="RHEA:22862"/>
    </physiologicalReaction>
</comment>
<evidence type="ECO:0000256" key="17">
    <source>
        <dbReference type="ARBA" id="ARBA00048969"/>
    </source>
</evidence>
<dbReference type="GO" id="GO:0019363">
    <property type="term" value="P:pyridine nucleotide biosynthetic process"/>
    <property type="evidence" value="ECO:0007669"/>
    <property type="project" value="UniProtKB-KW"/>
</dbReference>
<evidence type="ECO:0000256" key="6">
    <source>
        <dbReference type="ARBA" id="ARBA00011881"/>
    </source>
</evidence>
<evidence type="ECO:0000256" key="7">
    <source>
        <dbReference type="ARBA" id="ARBA00012389"/>
    </source>
</evidence>
<comment type="catalytic activity">
    <reaction evidence="17">
        <text>beta-nicotinamide D-ribonucleotide + ATP + H(+) = diphosphate + NAD(+)</text>
        <dbReference type="Rhea" id="RHEA:21360"/>
        <dbReference type="ChEBI" id="CHEBI:14649"/>
        <dbReference type="ChEBI" id="CHEBI:15378"/>
        <dbReference type="ChEBI" id="CHEBI:30616"/>
        <dbReference type="ChEBI" id="CHEBI:33019"/>
        <dbReference type="ChEBI" id="CHEBI:57540"/>
        <dbReference type="EC" id="2.7.7.1"/>
    </reaction>
    <physiologicalReaction direction="left-to-right" evidence="17">
        <dbReference type="Rhea" id="RHEA:21361"/>
    </physiologicalReaction>
    <physiologicalReaction direction="right-to-left" evidence="17">
        <dbReference type="Rhea" id="RHEA:21362"/>
    </physiologicalReaction>
</comment>
<protein>
    <recommendedName>
        <fullName evidence="18">Nicotinamide/nicotinic acid mononucleotide adenylyltransferase 3</fullName>
        <ecNumber evidence="8">2.7.7.1</ecNumber>
        <ecNumber evidence="7">2.7.7.18</ecNumber>
    </recommendedName>
    <alternativeName>
        <fullName evidence="19">Nicotinamide-nucleotide adenylyltransferase 3</fullName>
    </alternativeName>
    <alternativeName>
        <fullName evidence="20">Nicotinate-nucleotide adenylyltransferase 3</fullName>
    </alternativeName>
</protein>
<name>F7ACV0_ORNAN</name>
<dbReference type="InterPro" id="IPR004821">
    <property type="entry name" value="Cyt_trans-like"/>
</dbReference>
<evidence type="ECO:0000256" key="2">
    <source>
        <dbReference type="ARBA" id="ARBA00004173"/>
    </source>
</evidence>
<dbReference type="GeneTree" id="ENSGT00950000183179"/>
<dbReference type="GO" id="GO:0005759">
    <property type="term" value="C:mitochondrial matrix"/>
    <property type="evidence" value="ECO:0007669"/>
    <property type="project" value="UniProtKB-ARBA"/>
</dbReference>
<dbReference type="EC" id="2.7.7.18" evidence="7"/>
<dbReference type="Pfam" id="PF01467">
    <property type="entry name" value="CTP_transf_like"/>
    <property type="match status" value="1"/>
</dbReference>
<dbReference type="eggNOG" id="KOG3199">
    <property type="taxonomic scope" value="Eukaryota"/>
</dbReference>
<feature type="domain" description="Cytidyltransferase-like" evidence="22">
    <location>
        <begin position="26"/>
        <end position="102"/>
    </location>
</feature>
<evidence type="ECO:0000256" key="13">
    <source>
        <dbReference type="ARBA" id="ARBA00022840"/>
    </source>
</evidence>
<evidence type="ECO:0000256" key="10">
    <source>
        <dbReference type="ARBA" id="ARBA00022679"/>
    </source>
</evidence>
<evidence type="ECO:0000256" key="8">
    <source>
        <dbReference type="ARBA" id="ARBA00012390"/>
    </source>
</evidence>
<reference evidence="23 24" key="1">
    <citation type="journal article" date="2008" name="Nature">
        <title>Genome analysis of the platypus reveals unique signatures of evolution.</title>
        <authorList>
            <person name="Warren W.C."/>
            <person name="Hillier L.W."/>
            <person name="Marshall Graves J.A."/>
            <person name="Birney E."/>
            <person name="Ponting C.P."/>
            <person name="Grutzner F."/>
            <person name="Belov K."/>
            <person name="Miller W."/>
            <person name="Clarke L."/>
            <person name="Chinwalla A.T."/>
            <person name="Yang S.P."/>
            <person name="Heger A."/>
            <person name="Locke D.P."/>
            <person name="Miethke P."/>
            <person name="Waters P.D."/>
            <person name="Veyrunes F."/>
            <person name="Fulton L."/>
            <person name="Fulton B."/>
            <person name="Graves T."/>
            <person name="Wallis J."/>
            <person name="Puente X.S."/>
            <person name="Lopez-Otin C."/>
            <person name="Ordonez G.R."/>
            <person name="Eichler E.E."/>
            <person name="Chen L."/>
            <person name="Cheng Z."/>
            <person name="Deakin J.E."/>
            <person name="Alsop A."/>
            <person name="Thompson K."/>
            <person name="Kirby P."/>
            <person name="Papenfuss A.T."/>
            <person name="Wakefield M.J."/>
            <person name="Olender T."/>
            <person name="Lancet D."/>
            <person name="Huttley G.A."/>
            <person name="Smit A.F."/>
            <person name="Pask A."/>
            <person name="Temple-Smith P."/>
            <person name="Batzer M.A."/>
            <person name="Walker J.A."/>
            <person name="Konkel M.K."/>
            <person name="Harris R.S."/>
            <person name="Whittington C.M."/>
            <person name="Wong E.S."/>
            <person name="Gemmell N.J."/>
            <person name="Buschiazzo E."/>
            <person name="Vargas Jentzsch I.M."/>
            <person name="Merkel A."/>
            <person name="Schmitz J."/>
            <person name="Zemann A."/>
            <person name="Churakov G."/>
            <person name="Kriegs J.O."/>
            <person name="Brosius J."/>
            <person name="Murchison E.P."/>
            <person name="Sachidanandam R."/>
            <person name="Smith C."/>
            <person name="Hannon G.J."/>
            <person name="Tsend-Ayush E."/>
            <person name="McMillan D."/>
            <person name="Attenborough R."/>
            <person name="Rens W."/>
            <person name="Ferguson-Smith M."/>
            <person name="Lefevre C.M."/>
            <person name="Sharp J.A."/>
            <person name="Nicholas K.R."/>
            <person name="Ray D.A."/>
            <person name="Kube M."/>
            <person name="Reinhardt R."/>
            <person name="Pringle T.H."/>
            <person name="Taylor J."/>
            <person name="Jones R.C."/>
            <person name="Nixon B."/>
            <person name="Dacheux J.L."/>
            <person name="Niwa H."/>
            <person name="Sekita Y."/>
            <person name="Huang X."/>
            <person name="Stark A."/>
            <person name="Kheradpour P."/>
            <person name="Kellis M."/>
            <person name="Flicek P."/>
            <person name="Chen Y."/>
            <person name="Webber C."/>
            <person name="Hardison R."/>
            <person name="Nelson J."/>
            <person name="Hallsworth-Pepin K."/>
            <person name="Delehaunty K."/>
            <person name="Markovic C."/>
            <person name="Minx P."/>
            <person name="Feng Y."/>
            <person name="Kremitzki C."/>
            <person name="Mitreva M."/>
            <person name="Glasscock J."/>
            <person name="Wylie T."/>
            <person name="Wohldmann P."/>
            <person name="Thiru P."/>
            <person name="Nhan M.N."/>
            <person name="Pohl C.S."/>
            <person name="Smith S.M."/>
            <person name="Hou S."/>
            <person name="Nefedov M."/>
            <person name="de Jong P.J."/>
            <person name="Renfree M.B."/>
            <person name="Mardis E.R."/>
            <person name="Wilson R.K."/>
        </authorList>
    </citation>
    <scope>NUCLEOTIDE SEQUENCE [LARGE SCALE GENOMIC DNA]</scope>
    <source>
        <strain evidence="23 24">Glennie</strain>
    </source>
</reference>
<comment type="pathway">
    <text evidence="3">Cofactor biosynthesis; NAD(+) biosynthesis; NAD(+) from nicotinamide D-ribonucleotide: step 1/1.</text>
</comment>
<comment type="similarity">
    <text evidence="5">Belongs to the eukaryotic NMN adenylyltransferase family.</text>
</comment>
<keyword evidence="12" id="KW-0547">Nucleotide-binding</keyword>
<evidence type="ECO:0000256" key="20">
    <source>
        <dbReference type="ARBA" id="ARBA00079369"/>
    </source>
</evidence>
<evidence type="ECO:0000256" key="18">
    <source>
        <dbReference type="ARBA" id="ARBA00074013"/>
    </source>
</evidence>
<dbReference type="GO" id="GO:0004515">
    <property type="term" value="F:nicotinate-nucleotide adenylyltransferase activity"/>
    <property type="evidence" value="ECO:0007669"/>
    <property type="project" value="UniProtKB-EC"/>
</dbReference>
<evidence type="ECO:0000313" key="23">
    <source>
        <dbReference type="Ensembl" id="ENSOANP00000004268.3"/>
    </source>
</evidence>
<organism evidence="23 24">
    <name type="scientific">Ornithorhynchus anatinus</name>
    <name type="common">Duckbill platypus</name>
    <dbReference type="NCBI Taxonomy" id="9258"/>
    <lineage>
        <taxon>Eukaryota</taxon>
        <taxon>Metazoa</taxon>
        <taxon>Chordata</taxon>
        <taxon>Craniata</taxon>
        <taxon>Vertebrata</taxon>
        <taxon>Euteleostomi</taxon>
        <taxon>Mammalia</taxon>
        <taxon>Monotremata</taxon>
        <taxon>Ornithorhynchidae</taxon>
        <taxon>Ornithorhynchus</taxon>
    </lineage>
</organism>
<dbReference type="PANTHER" id="PTHR12039">
    <property type="entry name" value="NICOTINAMIDE MONONUCLEOTIDE ADENYLYLTRANSFERASE"/>
    <property type="match status" value="1"/>
</dbReference>
<evidence type="ECO:0000256" key="14">
    <source>
        <dbReference type="ARBA" id="ARBA00023027"/>
    </source>
</evidence>
<dbReference type="GO" id="GO:0005524">
    <property type="term" value="F:ATP binding"/>
    <property type="evidence" value="ECO:0007669"/>
    <property type="project" value="UniProtKB-KW"/>
</dbReference>
<evidence type="ECO:0000256" key="12">
    <source>
        <dbReference type="ARBA" id="ARBA00022741"/>
    </source>
</evidence>
<keyword evidence="15" id="KW-0496">Mitochondrion</keyword>
<keyword evidence="13" id="KW-0067">ATP-binding</keyword>
<dbReference type="STRING" id="9258.ENSOANP00000004268"/>
<keyword evidence="24" id="KW-1185">Reference proteome</keyword>
<evidence type="ECO:0000256" key="16">
    <source>
        <dbReference type="ARBA" id="ARBA00048514"/>
    </source>
</evidence>
<accession>F7ACV0</accession>
<evidence type="ECO:0000256" key="4">
    <source>
        <dbReference type="ARBA" id="ARBA00005019"/>
    </source>
</evidence>
<dbReference type="InParanoid" id="F7ACV0"/>
<reference evidence="23" key="3">
    <citation type="submission" date="2025-09" db="UniProtKB">
        <authorList>
            <consortium name="Ensembl"/>
        </authorList>
    </citation>
    <scope>IDENTIFICATION</scope>
    <source>
        <strain evidence="23">Glennie</strain>
    </source>
</reference>
<dbReference type="Ensembl" id="ENSOANT00000004269.3">
    <property type="protein sequence ID" value="ENSOANP00000004268.3"/>
    <property type="gene ID" value="ENSOANG00000041359.1"/>
</dbReference>
<comment type="cofactor">
    <cofactor evidence="1">
        <name>Mg(2+)</name>
        <dbReference type="ChEBI" id="CHEBI:18420"/>
    </cofactor>
</comment>
<dbReference type="GO" id="GO:0000309">
    <property type="term" value="F:nicotinamide-nucleotide adenylyltransferase activity"/>
    <property type="evidence" value="ECO:0007669"/>
    <property type="project" value="UniProtKB-EC"/>
</dbReference>
<dbReference type="PANTHER" id="PTHR12039:SF7">
    <property type="entry name" value="NICOTINAMIDE_NICOTINIC ACID MONONUCLEOTIDE ADENYLYLTRANSFERASE 3"/>
    <property type="match status" value="1"/>
</dbReference>
<keyword evidence="10" id="KW-0808">Transferase</keyword>
<dbReference type="EC" id="2.7.7.1" evidence="8"/>
<keyword evidence="11" id="KW-0548">Nucleotidyltransferase</keyword>
<dbReference type="AlphaFoldDB" id="F7ACV0"/>
<keyword evidence="14" id="KW-0520">NAD</keyword>